<gene>
    <name evidence="2" type="ORF">MUN89_03610</name>
</gene>
<evidence type="ECO:0000313" key="2">
    <source>
        <dbReference type="EMBL" id="UOQ45052.1"/>
    </source>
</evidence>
<dbReference type="Proteomes" id="UP000831787">
    <property type="component" value="Chromosome"/>
</dbReference>
<dbReference type="RefSeq" id="WP_244711487.1">
    <property type="nucleotide sequence ID" value="NZ_CP095073.1"/>
</dbReference>
<organism evidence="2 3">
    <name type="scientific">Halobacillus salinarum</name>
    <dbReference type="NCBI Taxonomy" id="2932257"/>
    <lineage>
        <taxon>Bacteria</taxon>
        <taxon>Bacillati</taxon>
        <taxon>Bacillota</taxon>
        <taxon>Bacilli</taxon>
        <taxon>Bacillales</taxon>
        <taxon>Bacillaceae</taxon>
        <taxon>Halobacillus</taxon>
    </lineage>
</organism>
<protein>
    <recommendedName>
        <fullName evidence="4">Plasmid segregation centromere-binding protein ParR</fullName>
    </recommendedName>
</protein>
<feature type="region of interest" description="Disordered" evidence="1">
    <location>
        <begin position="128"/>
        <end position="202"/>
    </location>
</feature>
<evidence type="ECO:0000256" key="1">
    <source>
        <dbReference type="SAM" id="MobiDB-lite"/>
    </source>
</evidence>
<keyword evidence="3" id="KW-1185">Reference proteome</keyword>
<accession>A0ABY4EKQ2</accession>
<feature type="compositionally biased region" description="Acidic residues" evidence="1">
    <location>
        <begin position="150"/>
        <end position="167"/>
    </location>
</feature>
<dbReference type="EMBL" id="CP095073">
    <property type="protein sequence ID" value="UOQ45052.1"/>
    <property type="molecule type" value="Genomic_DNA"/>
</dbReference>
<proteinExistence type="predicted"/>
<sequence length="202" mass="23032">MPNSKKSVERGQSITFRVPSDTPDHLLRQLSELKDKERRNFSSKIAQFVLQGVNDSLAREKETITVPLPRKLTKEQRNWIKHEHSEALIGSILYQLMLDPMRATSLLASLNSNAYDIDEALYLQEEMAASHEPSPSPVSHNESTSSLPEEKDEADWGDIDDKLDDLNLDSLQNDLHTQQEKNEEKEENDDDLLGDFLSSMNK</sequence>
<evidence type="ECO:0008006" key="4">
    <source>
        <dbReference type="Google" id="ProtNLM"/>
    </source>
</evidence>
<feature type="compositionally biased region" description="Polar residues" evidence="1">
    <location>
        <begin position="137"/>
        <end position="147"/>
    </location>
</feature>
<reference evidence="2 3" key="1">
    <citation type="submission" date="2022-04" db="EMBL/GenBank/DDBJ databases">
        <title>Halobacillus sp. isolated from saltern.</title>
        <authorList>
            <person name="Won M."/>
            <person name="Lee C.-M."/>
            <person name="Woen H.-Y."/>
            <person name="Kwon S.-W."/>
        </authorList>
    </citation>
    <scope>NUCLEOTIDE SEQUENCE [LARGE SCALE GENOMIC DNA]</scope>
    <source>
        <strain evidence="2 3">SSBR10-3</strain>
    </source>
</reference>
<evidence type="ECO:0000313" key="3">
    <source>
        <dbReference type="Proteomes" id="UP000831787"/>
    </source>
</evidence>
<name>A0ABY4EKQ2_9BACI</name>